<name>A0A5C4NKF7_9RHOB</name>
<organism evidence="2 3">
    <name type="scientific">Rubellimicrobium roseum</name>
    <dbReference type="NCBI Taxonomy" id="687525"/>
    <lineage>
        <taxon>Bacteria</taxon>
        <taxon>Pseudomonadati</taxon>
        <taxon>Pseudomonadota</taxon>
        <taxon>Alphaproteobacteria</taxon>
        <taxon>Rhodobacterales</taxon>
        <taxon>Roseobacteraceae</taxon>
        <taxon>Rubellimicrobium</taxon>
    </lineage>
</organism>
<dbReference type="AlphaFoldDB" id="A0A5C4NKF7"/>
<reference evidence="2 3" key="1">
    <citation type="submission" date="2019-06" db="EMBL/GenBank/DDBJ databases">
        <authorList>
            <person name="Jiang L."/>
        </authorList>
    </citation>
    <scope>NUCLEOTIDE SEQUENCE [LARGE SCALE GENOMIC DNA]</scope>
    <source>
        <strain evidence="2 3">YIM 48858</strain>
    </source>
</reference>
<keyword evidence="3" id="KW-1185">Reference proteome</keyword>
<dbReference type="OrthoDB" id="9798693at2"/>
<dbReference type="SUPFAM" id="SSF63829">
    <property type="entry name" value="Calcium-dependent phosphotriesterase"/>
    <property type="match status" value="1"/>
</dbReference>
<gene>
    <name evidence="2" type="ORF">FHG71_03190</name>
</gene>
<dbReference type="InterPro" id="IPR027372">
    <property type="entry name" value="Phytase-like_dom"/>
</dbReference>
<dbReference type="Pfam" id="PF13449">
    <property type="entry name" value="Phytase-like"/>
    <property type="match status" value="1"/>
</dbReference>
<comment type="caution">
    <text evidence="2">The sequence shown here is derived from an EMBL/GenBank/DDBJ whole genome shotgun (WGS) entry which is preliminary data.</text>
</comment>
<evidence type="ECO:0000313" key="2">
    <source>
        <dbReference type="EMBL" id="TNC74375.1"/>
    </source>
</evidence>
<evidence type="ECO:0000259" key="1">
    <source>
        <dbReference type="Pfam" id="PF13449"/>
    </source>
</evidence>
<dbReference type="CDD" id="cd15482">
    <property type="entry name" value="Sialidase_non-viral"/>
    <property type="match status" value="1"/>
</dbReference>
<evidence type="ECO:0000313" key="3">
    <source>
        <dbReference type="Proteomes" id="UP000305709"/>
    </source>
</evidence>
<dbReference type="Proteomes" id="UP000305709">
    <property type="component" value="Unassembled WGS sequence"/>
</dbReference>
<proteinExistence type="predicted"/>
<accession>A0A5C4NKF7</accession>
<feature type="domain" description="Phytase-like" evidence="1">
    <location>
        <begin position="1"/>
        <end position="232"/>
    </location>
</feature>
<protein>
    <submittedName>
        <fullName evidence="2">Esterase-like activity of phytase family protein</fullName>
    </submittedName>
</protein>
<dbReference type="EMBL" id="VDFV01000002">
    <property type="protein sequence ID" value="TNC74375.1"/>
    <property type="molecule type" value="Genomic_DNA"/>
</dbReference>
<sequence>MSAIEMADDGLSFTAMSDRSAIVSGRLLRDEAGAVIGVVTPKADRLLDRGGDPLQGKRADSEGLAIAADGRVWISFEGDTRVRQQGRDGRLPFLLPEHPDFARMRDNGGLEALAVDAENRLYTLAERPIPGERDLALHRFDGHRWEIAFRLPVGDGFSVSGADIGPDGRLYLLERDFTGLGFRSRLRRIDLDGTGETVLLTTATGTHDNLEGVAIWQDAQGLRATMIADDNGFFFQETQIVDYRLPD</sequence>